<reference evidence="8" key="1">
    <citation type="journal article" date="2019" name="Int. J. Syst. Evol. Microbiol.">
        <title>The Global Catalogue of Microorganisms (GCM) 10K type strain sequencing project: providing services to taxonomists for standard genome sequencing and annotation.</title>
        <authorList>
            <consortium name="The Broad Institute Genomics Platform"/>
            <consortium name="The Broad Institute Genome Sequencing Center for Infectious Disease"/>
            <person name="Wu L."/>
            <person name="Ma J."/>
        </authorList>
    </citation>
    <scope>NUCLEOTIDE SEQUENCE [LARGE SCALE GENOMIC DNA]</scope>
    <source>
        <strain evidence="8">JCM 17809</strain>
    </source>
</reference>
<dbReference type="PROSITE" id="PS00092">
    <property type="entry name" value="N6_MTASE"/>
    <property type="match status" value="1"/>
</dbReference>
<evidence type="ECO:0000256" key="4">
    <source>
        <dbReference type="ARBA" id="ARBA00022691"/>
    </source>
</evidence>
<evidence type="ECO:0000256" key="1">
    <source>
        <dbReference type="ARBA" id="ARBA00006149"/>
    </source>
</evidence>
<dbReference type="SUPFAM" id="SSF53335">
    <property type="entry name" value="S-adenosyl-L-methionine-dependent methyltransferases"/>
    <property type="match status" value="1"/>
</dbReference>
<dbReference type="InterPro" id="IPR007848">
    <property type="entry name" value="Small_mtfrase_dom"/>
</dbReference>
<dbReference type="PANTHER" id="PTHR45875">
    <property type="entry name" value="METHYLTRANSFERASE N6AMT1"/>
    <property type="match status" value="1"/>
</dbReference>
<sequence>MTPNPPRVDAALVRSLRADLVSSRFTVSGVTDLLGPMASAALDREQALPAQRVTARSADPCATLVRLFTLGDPVDAAEAEAALPTLGVGGAVSLGLLALEGDGVVALCDLRPYAADDVDWWVASDLGEVATGRPVREDHVLGIGGASATLASWTPRPHVSRALDLGTGCGVQALHLGAHVDEVVVTDLSQRALAYARFNAALDEADWDVRSGSMLDPVAGERFGLVVSNPPFVITPRSGAVPLFEYRDGGVAGDAVVRDLVRAVGAHLEPGGVAQFLGNWEVPRGTTWTERVGAWLDGTGLDAWVVQREVQDPAEYAETWARDGGHHVGTADFNAMYAAWLDDFEARDVESIGFGVVTLHRPRVERAPFADLMDVPWPVEAPMGPTVLAGLAARSWLAEHDDDAVLDTAWTCAADVHEERHALPGAEHPSVIVLRQGGGLRRHLTLTTVTAALTSVCDGDLTARAAAAAISGLLGLEADAVRAEVVAFVRDAAKDGLLH</sequence>
<dbReference type="GO" id="GO:0008168">
    <property type="term" value="F:methyltransferase activity"/>
    <property type="evidence" value="ECO:0007669"/>
    <property type="project" value="UniProtKB-KW"/>
</dbReference>
<feature type="domain" description="DUF7059" evidence="6">
    <location>
        <begin position="23"/>
        <end position="106"/>
    </location>
</feature>
<dbReference type="Pfam" id="PF23186">
    <property type="entry name" value="DUF7059"/>
    <property type="match status" value="1"/>
</dbReference>
<accession>A0ABP8KMI7</accession>
<dbReference type="InterPro" id="IPR055487">
    <property type="entry name" value="DUF7059"/>
</dbReference>
<dbReference type="GO" id="GO:0032259">
    <property type="term" value="P:methylation"/>
    <property type="evidence" value="ECO:0007669"/>
    <property type="project" value="UniProtKB-KW"/>
</dbReference>
<dbReference type="InterPro" id="IPR029063">
    <property type="entry name" value="SAM-dependent_MTases_sf"/>
</dbReference>
<evidence type="ECO:0000313" key="8">
    <source>
        <dbReference type="Proteomes" id="UP001500945"/>
    </source>
</evidence>
<dbReference type="InterPro" id="IPR052190">
    <property type="entry name" value="Euk-Arch_PrmC-MTase"/>
</dbReference>
<evidence type="ECO:0000259" key="5">
    <source>
        <dbReference type="Pfam" id="PF05175"/>
    </source>
</evidence>
<dbReference type="Proteomes" id="UP001500945">
    <property type="component" value="Unassembled WGS sequence"/>
</dbReference>
<dbReference type="CDD" id="cd02440">
    <property type="entry name" value="AdoMet_MTases"/>
    <property type="match status" value="1"/>
</dbReference>
<dbReference type="EMBL" id="BAABGM010000019">
    <property type="protein sequence ID" value="GAA4410064.1"/>
    <property type="molecule type" value="Genomic_DNA"/>
</dbReference>
<keyword evidence="2 7" id="KW-0489">Methyltransferase</keyword>
<evidence type="ECO:0000313" key="7">
    <source>
        <dbReference type="EMBL" id="GAA4410064.1"/>
    </source>
</evidence>
<gene>
    <name evidence="7" type="ORF">GCM10023168_29340</name>
</gene>
<name>A0ABP8KMI7_9MICO</name>
<dbReference type="Gene3D" id="3.40.50.150">
    <property type="entry name" value="Vaccinia Virus protein VP39"/>
    <property type="match status" value="1"/>
</dbReference>
<comment type="caution">
    <text evidence="7">The sequence shown here is derived from an EMBL/GenBank/DDBJ whole genome shotgun (WGS) entry which is preliminary data.</text>
</comment>
<dbReference type="InterPro" id="IPR002052">
    <property type="entry name" value="DNA_methylase_N6_adenine_CS"/>
</dbReference>
<evidence type="ECO:0000256" key="3">
    <source>
        <dbReference type="ARBA" id="ARBA00022679"/>
    </source>
</evidence>
<comment type="similarity">
    <text evidence="1">Belongs to the eukaryotic/archaeal PrmC-related family.</text>
</comment>
<proteinExistence type="inferred from homology"/>
<keyword evidence="4" id="KW-0949">S-adenosyl-L-methionine</keyword>
<dbReference type="Pfam" id="PF05175">
    <property type="entry name" value="MTS"/>
    <property type="match status" value="1"/>
</dbReference>
<keyword evidence="3" id="KW-0808">Transferase</keyword>
<evidence type="ECO:0000256" key="2">
    <source>
        <dbReference type="ARBA" id="ARBA00022603"/>
    </source>
</evidence>
<dbReference type="RefSeq" id="WP_345207321.1">
    <property type="nucleotide sequence ID" value="NZ_BAABGM010000019.1"/>
</dbReference>
<evidence type="ECO:0000259" key="6">
    <source>
        <dbReference type="Pfam" id="PF23186"/>
    </source>
</evidence>
<organism evidence="7 8">
    <name type="scientific">Fodinibacter luteus</name>
    <dbReference type="NCBI Taxonomy" id="552064"/>
    <lineage>
        <taxon>Bacteria</taxon>
        <taxon>Bacillati</taxon>
        <taxon>Actinomycetota</taxon>
        <taxon>Actinomycetes</taxon>
        <taxon>Micrococcales</taxon>
        <taxon>Intrasporangiaceae</taxon>
        <taxon>Fodinibacter (ex Wang et al. 2009)</taxon>
    </lineage>
</organism>
<protein>
    <submittedName>
        <fullName evidence="7">Methyltransferase</fullName>
    </submittedName>
</protein>
<keyword evidence="8" id="KW-1185">Reference proteome</keyword>
<dbReference type="PANTHER" id="PTHR45875:SF1">
    <property type="entry name" value="METHYLTRANSFERASE N6AMT1"/>
    <property type="match status" value="1"/>
</dbReference>
<feature type="domain" description="Methyltransferase small" evidence="5">
    <location>
        <begin position="146"/>
        <end position="234"/>
    </location>
</feature>